<feature type="compositionally biased region" description="Polar residues" evidence="1">
    <location>
        <begin position="45"/>
        <end position="56"/>
    </location>
</feature>
<feature type="compositionally biased region" description="Polar residues" evidence="1">
    <location>
        <begin position="219"/>
        <end position="228"/>
    </location>
</feature>
<dbReference type="OrthoDB" id="336240at2759"/>
<dbReference type="InterPro" id="IPR035979">
    <property type="entry name" value="RBD_domain_sf"/>
</dbReference>
<evidence type="ECO:0000256" key="1">
    <source>
        <dbReference type="SAM" id="MobiDB-lite"/>
    </source>
</evidence>
<feature type="region of interest" description="Disordered" evidence="1">
    <location>
        <begin position="215"/>
        <end position="244"/>
    </location>
</feature>
<name>A0A2J6RA52_HYAVF</name>
<sequence>MEKHGFSELKLAGPATQFTRKHRRTKSADFRREQGSHLHAEPSISVASSKLTSTEPATKDIEDPLRLRYGYDDIGVHRWLRHVAKKPQKHITQIARNPGQMSNQSTLPTGRGSAPAHIPQYLTSEQQQSSDSVGSQDSVRTQIPLPYHLPNNAPHGQNQGDYMNSWGTPDLSGTATFENARGGASGSSRSLNPNSAPYVPPGYPPGFQSYGSQYGPGASTASPFQQPAQLGGMSHHPTNGFTQGHNSAGVHLPGQYGNAPAMNPYAHFGAPAGMDRYDPYHSSTVHPADPYGASNGVSPAMSHASLAPAQPIYQSLPYGPGTGAGINPPTEYAAHNGYQGGSQGWANMNNSRAQYQPPVPMSINPANVHRGKPTYVNNGRKSFGQPSLGHGHPSSNLATAPVMSAQSSYGNGQPTTHLATAPHLGAGGKESVKPMSTHKEKFGAPVIPPSQAAAARLDASPTKSVIGGVRTRTASPERRPVVSEGAPTPGPKNQPLDLEFSSEPRNTATPTLRSRRGQTITNAVTSPRKQITSNWLDNIPNLANIDPNGSAVPAQSPPKMLSLLGSGAGDSKTLSTINENDPFIGPPRPRATTVYNNPFAPKPQASPYTGGNNLIGPPSGPSAHLRALTGDGTRLPTLEEALDPSNFPFVELCRQAKQENFGVIKIKNIPYGVTRPEILAFLGRNARIINEQEYEPVHIVMERVTSKTLDCYVEFTNLNEAVNAVNRFDSNRAGNRGGRLGSRHVDVELASQEQLMKDLFPKAKNVRWEGSRPIIIPKDPRDIYNSGFQGFISNEELVMLVKHVEAPQRSPFSKECPQRPFECLISTLMKYPWYVCEHISMHERHMLHRATIELIKLLQERIDSGADPVNLNNQLFKRVWRAALKCPGFTPVMKDDVVFLCGIDDRTALELGVAPYAVWWKPLFTIGHKPGIPTDTLMWYIALIREHLDRKKAYESLAERAARNAGNEMPKLFGDLDKYIVRQDEWWTKSLAKAAAYEWAAIEQILREILTPALEG</sequence>
<feature type="compositionally biased region" description="Polar residues" evidence="1">
    <location>
        <begin position="503"/>
        <end position="523"/>
    </location>
</feature>
<dbReference type="Proteomes" id="UP000235786">
    <property type="component" value="Unassembled WGS sequence"/>
</dbReference>
<feature type="region of interest" description="Disordered" evidence="1">
    <location>
        <begin position="89"/>
        <end position="117"/>
    </location>
</feature>
<feature type="compositionally biased region" description="Polar residues" evidence="1">
    <location>
        <begin position="393"/>
        <end position="418"/>
    </location>
</feature>
<dbReference type="AlphaFoldDB" id="A0A2J6RA52"/>
<organism evidence="2 3">
    <name type="scientific">Hyaloscypha variabilis (strain UAMH 11265 / GT02V1 / F)</name>
    <name type="common">Meliniomyces variabilis</name>
    <dbReference type="NCBI Taxonomy" id="1149755"/>
    <lineage>
        <taxon>Eukaryota</taxon>
        <taxon>Fungi</taxon>
        <taxon>Dikarya</taxon>
        <taxon>Ascomycota</taxon>
        <taxon>Pezizomycotina</taxon>
        <taxon>Leotiomycetes</taxon>
        <taxon>Helotiales</taxon>
        <taxon>Hyaloscyphaceae</taxon>
        <taxon>Hyaloscypha</taxon>
        <taxon>Hyaloscypha variabilis</taxon>
    </lineage>
</organism>
<proteinExistence type="predicted"/>
<feature type="compositionally biased region" description="Low complexity" evidence="1">
    <location>
        <begin position="180"/>
        <end position="190"/>
    </location>
</feature>
<dbReference type="GO" id="GO:0003676">
    <property type="term" value="F:nucleic acid binding"/>
    <property type="evidence" value="ECO:0007669"/>
    <property type="project" value="InterPro"/>
</dbReference>
<dbReference type="InterPro" id="IPR012677">
    <property type="entry name" value="Nucleotide-bd_a/b_plait_sf"/>
</dbReference>
<dbReference type="SUPFAM" id="SSF54928">
    <property type="entry name" value="RNA-binding domain, RBD"/>
    <property type="match status" value="1"/>
</dbReference>
<accession>A0A2J6RA52</accession>
<feature type="compositionally biased region" description="Polar residues" evidence="1">
    <location>
        <begin position="90"/>
        <end position="108"/>
    </location>
</feature>
<feature type="region of interest" description="Disordered" evidence="1">
    <location>
        <begin position="469"/>
        <end position="523"/>
    </location>
</feature>
<reference evidence="2 3" key="1">
    <citation type="submission" date="2016-04" db="EMBL/GenBank/DDBJ databases">
        <title>A degradative enzymes factory behind the ericoid mycorrhizal symbiosis.</title>
        <authorList>
            <consortium name="DOE Joint Genome Institute"/>
            <person name="Martino E."/>
            <person name="Morin E."/>
            <person name="Grelet G."/>
            <person name="Kuo A."/>
            <person name="Kohler A."/>
            <person name="Daghino S."/>
            <person name="Barry K."/>
            <person name="Choi C."/>
            <person name="Cichocki N."/>
            <person name="Clum A."/>
            <person name="Copeland A."/>
            <person name="Hainaut M."/>
            <person name="Haridas S."/>
            <person name="Labutti K."/>
            <person name="Lindquist E."/>
            <person name="Lipzen A."/>
            <person name="Khouja H.-R."/>
            <person name="Murat C."/>
            <person name="Ohm R."/>
            <person name="Olson A."/>
            <person name="Spatafora J."/>
            <person name="Veneault-Fourrey C."/>
            <person name="Henrissat B."/>
            <person name="Grigoriev I."/>
            <person name="Martin F."/>
            <person name="Perotto S."/>
        </authorList>
    </citation>
    <scope>NUCLEOTIDE SEQUENCE [LARGE SCALE GENOMIC DNA]</scope>
    <source>
        <strain evidence="2 3">F</strain>
    </source>
</reference>
<keyword evidence="3" id="KW-1185">Reference proteome</keyword>
<feature type="compositionally biased region" description="Basic and acidic residues" evidence="1">
    <location>
        <begin position="26"/>
        <end position="40"/>
    </location>
</feature>
<dbReference type="Gene3D" id="3.30.70.330">
    <property type="match status" value="1"/>
</dbReference>
<feature type="compositionally biased region" description="Polar residues" evidence="1">
    <location>
        <begin position="154"/>
        <end position="177"/>
    </location>
</feature>
<feature type="region of interest" description="Disordered" evidence="1">
    <location>
        <begin position="600"/>
        <end position="623"/>
    </location>
</feature>
<feature type="region of interest" description="Disordered" evidence="1">
    <location>
        <begin position="143"/>
        <end position="195"/>
    </location>
</feature>
<feature type="region of interest" description="Disordered" evidence="1">
    <location>
        <begin position="1"/>
        <end position="57"/>
    </location>
</feature>
<feature type="region of interest" description="Disordered" evidence="1">
    <location>
        <begin position="366"/>
        <end position="441"/>
    </location>
</feature>
<evidence type="ECO:0000313" key="2">
    <source>
        <dbReference type="EMBL" id="PMD35373.1"/>
    </source>
</evidence>
<gene>
    <name evidence="2" type="ORF">L207DRAFT_533510</name>
</gene>
<evidence type="ECO:0000313" key="3">
    <source>
        <dbReference type="Proteomes" id="UP000235786"/>
    </source>
</evidence>
<dbReference type="EMBL" id="KZ613952">
    <property type="protein sequence ID" value="PMD35373.1"/>
    <property type="molecule type" value="Genomic_DNA"/>
</dbReference>
<evidence type="ECO:0008006" key="4">
    <source>
        <dbReference type="Google" id="ProtNLM"/>
    </source>
</evidence>
<protein>
    <recommendedName>
        <fullName evidence="4">RRM domain-containing protein</fullName>
    </recommendedName>
</protein>
<dbReference type="STRING" id="1149755.A0A2J6RA52"/>